<dbReference type="STRING" id="1123272.SAMN02745824_2412"/>
<dbReference type="PANTHER" id="PTHR36917">
    <property type="entry name" value="INTRACELLULAR SEPTATION PROTEIN A-RELATED"/>
    <property type="match status" value="1"/>
</dbReference>
<dbReference type="PANTHER" id="PTHR36917:SF1">
    <property type="entry name" value="INNER MEMBRANE-SPANNING PROTEIN YCIB"/>
    <property type="match status" value="1"/>
</dbReference>
<feature type="transmembrane region" description="Helical" evidence="5">
    <location>
        <begin position="49"/>
        <end position="71"/>
    </location>
</feature>
<comment type="similarity">
    <text evidence="5">Belongs to the YciB family.</text>
</comment>
<evidence type="ECO:0000313" key="6">
    <source>
        <dbReference type="EMBL" id="SIN95180.1"/>
    </source>
</evidence>
<keyword evidence="3 5" id="KW-1133">Transmembrane helix</keyword>
<reference evidence="7" key="1">
    <citation type="submission" date="2016-11" db="EMBL/GenBank/DDBJ databases">
        <authorList>
            <person name="Varghese N."/>
            <person name="Submissions S."/>
        </authorList>
    </citation>
    <scope>NUCLEOTIDE SEQUENCE [LARGE SCALE GENOMIC DNA]</scope>
    <source>
        <strain evidence="7">DSM 22363</strain>
    </source>
</reference>
<comment type="subcellular location">
    <subcellularLocation>
        <location evidence="5">Cell inner membrane</location>
        <topology evidence="5">Multi-pass membrane protein</topology>
    </subcellularLocation>
</comment>
<keyword evidence="2 5" id="KW-0812">Transmembrane</keyword>
<dbReference type="RefSeq" id="WP_074205443.1">
    <property type="nucleotide sequence ID" value="NZ_FSQW01000002.1"/>
</dbReference>
<protein>
    <recommendedName>
        <fullName evidence="5">Inner membrane-spanning protein YciB</fullName>
    </recommendedName>
</protein>
<dbReference type="GO" id="GO:0005886">
    <property type="term" value="C:plasma membrane"/>
    <property type="evidence" value="ECO:0007669"/>
    <property type="project" value="UniProtKB-SubCell"/>
</dbReference>
<keyword evidence="7" id="KW-1185">Reference proteome</keyword>
<dbReference type="AlphaFoldDB" id="A0A1N6FIX6"/>
<feature type="transmembrane region" description="Helical" evidence="5">
    <location>
        <begin position="147"/>
        <end position="164"/>
    </location>
</feature>
<dbReference type="OrthoDB" id="9788219at2"/>
<organism evidence="6 7">
    <name type="scientific">Parasphingorhabdus marina DSM 22363</name>
    <dbReference type="NCBI Taxonomy" id="1123272"/>
    <lineage>
        <taxon>Bacteria</taxon>
        <taxon>Pseudomonadati</taxon>
        <taxon>Pseudomonadota</taxon>
        <taxon>Alphaproteobacteria</taxon>
        <taxon>Sphingomonadales</taxon>
        <taxon>Sphingomonadaceae</taxon>
        <taxon>Parasphingorhabdus</taxon>
    </lineage>
</organism>
<evidence type="ECO:0000313" key="7">
    <source>
        <dbReference type="Proteomes" id="UP000185192"/>
    </source>
</evidence>
<feature type="transmembrane region" description="Helical" evidence="5">
    <location>
        <begin position="77"/>
        <end position="95"/>
    </location>
</feature>
<feature type="transmembrane region" description="Helical" evidence="5">
    <location>
        <begin position="176"/>
        <end position="197"/>
    </location>
</feature>
<dbReference type="NCBIfam" id="TIGR00997">
    <property type="entry name" value="ispZ"/>
    <property type="match status" value="1"/>
</dbReference>
<dbReference type="EMBL" id="FSQW01000002">
    <property type="protein sequence ID" value="SIN95180.1"/>
    <property type="molecule type" value="Genomic_DNA"/>
</dbReference>
<evidence type="ECO:0000256" key="2">
    <source>
        <dbReference type="ARBA" id="ARBA00022692"/>
    </source>
</evidence>
<keyword evidence="1 5" id="KW-1003">Cell membrane</keyword>
<evidence type="ECO:0000256" key="1">
    <source>
        <dbReference type="ARBA" id="ARBA00022475"/>
    </source>
</evidence>
<evidence type="ECO:0000256" key="4">
    <source>
        <dbReference type="ARBA" id="ARBA00023136"/>
    </source>
</evidence>
<dbReference type="InterPro" id="IPR006008">
    <property type="entry name" value="YciB"/>
</dbReference>
<evidence type="ECO:0000256" key="5">
    <source>
        <dbReference type="HAMAP-Rule" id="MF_00189"/>
    </source>
</evidence>
<feature type="transmembrane region" description="Helical" evidence="5">
    <location>
        <begin position="107"/>
        <end position="127"/>
    </location>
</feature>
<sequence length="212" mass="23733">MSEAASQNEPQTKNPQAENKGLNFALDFGPLLVFFLVNQFTPEPKLLKILAATSAFMVAMIAAIVVSYVKLGKISPMLWVSGALVTFFGAATLWFQDETFIQIKPTIVYMIFATVLIFGMWTGRSLLKALLGTAYPGLSDEGYRKLTISWTLFFVGAALLNELVWRTQTWDFWVGFKLWGMLPLTFLFAIANVPMLMKHGLDLGEDEEKEES</sequence>
<keyword evidence="4 5" id="KW-0472">Membrane</keyword>
<dbReference type="Proteomes" id="UP000185192">
    <property type="component" value="Unassembled WGS sequence"/>
</dbReference>
<dbReference type="Pfam" id="PF04279">
    <property type="entry name" value="IspA"/>
    <property type="match status" value="1"/>
</dbReference>
<comment type="function">
    <text evidence="5">Plays a role in cell envelope biogenesis, maintenance of cell envelope integrity and membrane homeostasis.</text>
</comment>
<keyword evidence="5" id="KW-0997">Cell inner membrane</keyword>
<accession>A0A1N6FIX6</accession>
<proteinExistence type="inferred from homology"/>
<dbReference type="HAMAP" id="MF_00189">
    <property type="entry name" value="YciB"/>
    <property type="match status" value="1"/>
</dbReference>
<gene>
    <name evidence="5" type="primary">yciB</name>
    <name evidence="6" type="ORF">SAMN02745824_2412</name>
</gene>
<dbReference type="NCBIfam" id="NF001323">
    <property type="entry name" value="PRK00259.1-1"/>
    <property type="match status" value="1"/>
</dbReference>
<name>A0A1N6FIX6_9SPHN</name>
<evidence type="ECO:0000256" key="3">
    <source>
        <dbReference type="ARBA" id="ARBA00022989"/>
    </source>
</evidence>